<dbReference type="VEuPathDB" id="FungiDB:FPRO_00868"/>
<reference evidence="2" key="1">
    <citation type="journal article" date="2016" name="Genome Biol. Evol.">
        <title>Comparative 'omics' of the Fusarium fujikuroi species complex highlights differences in genetic potential and metabolite synthesis.</title>
        <authorList>
            <person name="Niehaus E.-M."/>
            <person name="Muensterkoetter M."/>
            <person name="Proctor R.H."/>
            <person name="Brown D.W."/>
            <person name="Sharon A."/>
            <person name="Idan Y."/>
            <person name="Oren-Young L."/>
            <person name="Sieber C.M."/>
            <person name="Novak O."/>
            <person name="Pencik A."/>
            <person name="Tarkowska D."/>
            <person name="Hromadova K."/>
            <person name="Freeman S."/>
            <person name="Maymon M."/>
            <person name="Elazar M."/>
            <person name="Youssef S.A."/>
            <person name="El-Shabrawy E.S.M."/>
            <person name="Shalaby A.B.A."/>
            <person name="Houterman P."/>
            <person name="Brock N.L."/>
            <person name="Burkhardt I."/>
            <person name="Tsavkelova E.A."/>
            <person name="Dickschat J.S."/>
            <person name="Galuszka P."/>
            <person name="Gueldener U."/>
            <person name="Tudzynski B."/>
        </authorList>
    </citation>
    <scope>NUCLEOTIDE SEQUENCE [LARGE SCALE GENOMIC DNA]</scope>
    <source>
        <strain evidence="2">ET1</strain>
    </source>
</reference>
<evidence type="ECO:0000313" key="1">
    <source>
        <dbReference type="EMBL" id="CZR35011.1"/>
    </source>
</evidence>
<comment type="caution">
    <text evidence="1">The sequence shown here is derived from an EMBL/GenBank/DDBJ whole genome shotgun (WGS) entry which is preliminary data.</text>
</comment>
<sequence length="51" mass="6363">MNILMYIMIHPLDPVWFRWAELFFVRVDDINNYAHDEDDRPSDLHHVMMRF</sequence>
<name>A0A1L7V2G7_FUSPR</name>
<dbReference type="AlphaFoldDB" id="A0A1L7V2G7"/>
<proteinExistence type="predicted"/>
<keyword evidence="2" id="KW-1185">Reference proteome</keyword>
<protein>
    <submittedName>
        <fullName evidence="1">Uncharacterized protein</fullName>
    </submittedName>
</protein>
<gene>
    <name evidence="1" type="ORF">FPRO_00868</name>
</gene>
<accession>A0A1L7V2G7</accession>
<organism evidence="1 2">
    <name type="scientific">Fusarium proliferatum (strain ET1)</name>
    <name type="common">Orchid endophyte fungus</name>
    <dbReference type="NCBI Taxonomy" id="1227346"/>
    <lineage>
        <taxon>Eukaryota</taxon>
        <taxon>Fungi</taxon>
        <taxon>Dikarya</taxon>
        <taxon>Ascomycota</taxon>
        <taxon>Pezizomycotina</taxon>
        <taxon>Sordariomycetes</taxon>
        <taxon>Hypocreomycetidae</taxon>
        <taxon>Hypocreales</taxon>
        <taxon>Nectriaceae</taxon>
        <taxon>Fusarium</taxon>
        <taxon>Fusarium fujikuroi species complex</taxon>
    </lineage>
</organism>
<evidence type="ECO:0000313" key="2">
    <source>
        <dbReference type="Proteomes" id="UP000183971"/>
    </source>
</evidence>
<dbReference type="EMBL" id="FJOF01000001">
    <property type="protein sequence ID" value="CZR35011.1"/>
    <property type="molecule type" value="Genomic_DNA"/>
</dbReference>
<dbReference type="RefSeq" id="XP_031075604.1">
    <property type="nucleotide sequence ID" value="XM_031221658.1"/>
</dbReference>
<dbReference type="GeneID" id="42045756"/>
<dbReference type="Proteomes" id="UP000183971">
    <property type="component" value="Unassembled WGS sequence"/>
</dbReference>